<evidence type="ECO:0000313" key="1">
    <source>
        <dbReference type="EMBL" id="KAK8215323.1"/>
    </source>
</evidence>
<comment type="caution">
    <text evidence="1">The sequence shown here is derived from an EMBL/GenBank/DDBJ whole genome shotgun (WGS) entry which is preliminary data.</text>
</comment>
<sequence>MQASVVSSTLRLVKQPLGFTIATLPFVGLFINHVHNQQGRIDDTFQKRGTSLKERAASTSSMAPRRRERGEKDRDQDVMMWGVMLDLI</sequence>
<organism evidence="1 2">
    <name type="scientific">Zalaria obscura</name>
    <dbReference type="NCBI Taxonomy" id="2024903"/>
    <lineage>
        <taxon>Eukaryota</taxon>
        <taxon>Fungi</taxon>
        <taxon>Dikarya</taxon>
        <taxon>Ascomycota</taxon>
        <taxon>Pezizomycotina</taxon>
        <taxon>Dothideomycetes</taxon>
        <taxon>Dothideomycetidae</taxon>
        <taxon>Dothideales</taxon>
        <taxon>Zalariaceae</taxon>
        <taxon>Zalaria</taxon>
    </lineage>
</organism>
<reference evidence="1" key="1">
    <citation type="submission" date="2024-02" db="EMBL/GenBank/DDBJ databases">
        <title>Metagenome Assembled Genome of Zalaria obscura JY119.</title>
        <authorList>
            <person name="Vighnesh L."/>
            <person name="Jagadeeshwari U."/>
            <person name="Venkata Ramana C."/>
            <person name="Sasikala C."/>
        </authorList>
    </citation>
    <scope>NUCLEOTIDE SEQUENCE</scope>
    <source>
        <strain evidence="1">JY119</strain>
    </source>
</reference>
<keyword evidence="2" id="KW-1185">Reference proteome</keyword>
<evidence type="ECO:0000313" key="2">
    <source>
        <dbReference type="Proteomes" id="UP001320706"/>
    </source>
</evidence>
<dbReference type="Proteomes" id="UP001320706">
    <property type="component" value="Unassembled WGS sequence"/>
</dbReference>
<accession>A0ACC3SLQ3</accession>
<name>A0ACC3SLQ3_9PEZI</name>
<gene>
    <name evidence="1" type="ORF">M8818_001944</name>
</gene>
<protein>
    <submittedName>
        <fullName evidence="1">Uncharacterized protein</fullName>
    </submittedName>
</protein>
<dbReference type="EMBL" id="JAMKPW020000008">
    <property type="protein sequence ID" value="KAK8215323.1"/>
    <property type="molecule type" value="Genomic_DNA"/>
</dbReference>
<proteinExistence type="predicted"/>